<feature type="transmembrane region" description="Helical" evidence="7">
    <location>
        <begin position="359"/>
        <end position="378"/>
    </location>
</feature>
<gene>
    <name evidence="9" type="ORF">O4H32_13365</name>
</gene>
<feature type="domain" description="Major facilitator superfamily (MFS) profile" evidence="8">
    <location>
        <begin position="66"/>
        <end position="476"/>
    </location>
</feature>
<keyword evidence="10" id="KW-1185">Reference proteome</keyword>
<feature type="transmembrane region" description="Helical" evidence="7">
    <location>
        <begin position="390"/>
        <end position="412"/>
    </location>
</feature>
<dbReference type="InterPro" id="IPR020846">
    <property type="entry name" value="MFS_dom"/>
</dbReference>
<evidence type="ECO:0000256" key="5">
    <source>
        <dbReference type="ARBA" id="ARBA00022989"/>
    </source>
</evidence>
<evidence type="ECO:0000256" key="7">
    <source>
        <dbReference type="SAM" id="Phobius"/>
    </source>
</evidence>
<proteinExistence type="predicted"/>
<comment type="subcellular location">
    <subcellularLocation>
        <location evidence="1">Cell membrane</location>
        <topology evidence="1">Multi-pass membrane protein</topology>
    </subcellularLocation>
</comment>
<dbReference type="PANTHER" id="PTHR43045:SF2">
    <property type="entry name" value="INNER MEMBRANE METABOLITE TRANSPORT PROTEIN YHJE"/>
    <property type="match status" value="1"/>
</dbReference>
<dbReference type="Pfam" id="PF07690">
    <property type="entry name" value="MFS_1"/>
    <property type="match status" value="1"/>
</dbReference>
<evidence type="ECO:0000256" key="3">
    <source>
        <dbReference type="ARBA" id="ARBA00022475"/>
    </source>
</evidence>
<feature type="transmembrane region" description="Helical" evidence="7">
    <location>
        <begin position="106"/>
        <end position="128"/>
    </location>
</feature>
<evidence type="ECO:0000259" key="8">
    <source>
        <dbReference type="PROSITE" id="PS50850"/>
    </source>
</evidence>
<dbReference type="InterPro" id="IPR036259">
    <property type="entry name" value="MFS_trans_sf"/>
</dbReference>
<feature type="transmembrane region" description="Helical" evidence="7">
    <location>
        <begin position="446"/>
        <end position="468"/>
    </location>
</feature>
<name>A0ABT4M6J4_9BURK</name>
<feature type="transmembrane region" description="Helical" evidence="7">
    <location>
        <begin position="163"/>
        <end position="183"/>
    </location>
</feature>
<protein>
    <submittedName>
        <fullName evidence="9">MFS transporter</fullName>
    </submittedName>
</protein>
<dbReference type="Gene3D" id="1.20.1250.20">
    <property type="entry name" value="MFS general substrate transporter like domains"/>
    <property type="match status" value="1"/>
</dbReference>
<feature type="transmembrane region" description="Helical" evidence="7">
    <location>
        <begin position="239"/>
        <end position="260"/>
    </location>
</feature>
<keyword evidence="5 7" id="KW-1133">Transmembrane helix</keyword>
<evidence type="ECO:0000256" key="2">
    <source>
        <dbReference type="ARBA" id="ARBA00022448"/>
    </source>
</evidence>
<dbReference type="PROSITE" id="PS50850">
    <property type="entry name" value="MFS"/>
    <property type="match status" value="1"/>
</dbReference>
<keyword evidence="6 7" id="KW-0472">Membrane</keyword>
<keyword evidence="4 7" id="KW-0812">Transmembrane</keyword>
<comment type="caution">
    <text evidence="9">The sequence shown here is derived from an EMBL/GenBank/DDBJ whole genome shotgun (WGS) entry which is preliminary data.</text>
</comment>
<feature type="transmembrane region" description="Helical" evidence="7">
    <location>
        <begin position="293"/>
        <end position="319"/>
    </location>
</feature>
<evidence type="ECO:0000256" key="1">
    <source>
        <dbReference type="ARBA" id="ARBA00004651"/>
    </source>
</evidence>
<dbReference type="PANTHER" id="PTHR43045">
    <property type="entry name" value="SHIKIMATE TRANSPORTER"/>
    <property type="match status" value="1"/>
</dbReference>
<evidence type="ECO:0000256" key="4">
    <source>
        <dbReference type="ARBA" id="ARBA00022692"/>
    </source>
</evidence>
<sequence>MANPTAEMGFYAQGRLRAAARIADQEDPMTADTLSTRLPGPRARDDDQARAARHAEGHPSVSPGDIAVGVIIGRTSEYFDFFTYGIASVIVFPQVFFPFADPLTGTLYAFAIFALAFIARPFGTTLFMHVQKRWGRGVKLTAALFLLGTATAGIAFLPVHETLGVHAIVLLALFRCLQGVAWGGSWDGLPSLLALNAPARRRGWYAMLGQLSAPIGFIVAGALFLYLYTRLDPADFIGWGWRFPFFVAFAINVVGLFARLRLVMDNEFSRLLEERELRPIGTLEMVRTQGRHIVTGAFASLASYALFHLVTLFPLSWLVLQHQRAVPQVLSIELLGAAVALGAMLYSGHLANRIGRRHTLGLIAALIGVFALASPWLLGGGAVRQDAFVLIGFALLGLSYGQSSGTATANFLPACRYTGAALTADLAWLLGAAFAPLVALGVSDRYGLGGISLYLLSGAACTLAALAANRSARRAAA</sequence>
<feature type="transmembrane region" description="Helical" evidence="7">
    <location>
        <begin position="325"/>
        <end position="347"/>
    </location>
</feature>
<evidence type="ECO:0000313" key="10">
    <source>
        <dbReference type="Proteomes" id="UP001068379"/>
    </source>
</evidence>
<feature type="transmembrane region" description="Helical" evidence="7">
    <location>
        <begin position="204"/>
        <end position="227"/>
    </location>
</feature>
<keyword evidence="2" id="KW-0813">Transport</keyword>
<evidence type="ECO:0000256" key="6">
    <source>
        <dbReference type="ARBA" id="ARBA00023136"/>
    </source>
</evidence>
<feature type="transmembrane region" description="Helical" evidence="7">
    <location>
        <begin position="419"/>
        <end position="440"/>
    </location>
</feature>
<accession>A0ABT4M6J4</accession>
<dbReference type="InterPro" id="IPR011701">
    <property type="entry name" value="MFS"/>
</dbReference>
<dbReference type="Proteomes" id="UP001068379">
    <property type="component" value="Unassembled WGS sequence"/>
</dbReference>
<keyword evidence="3" id="KW-1003">Cell membrane</keyword>
<dbReference type="SUPFAM" id="SSF103473">
    <property type="entry name" value="MFS general substrate transporter"/>
    <property type="match status" value="1"/>
</dbReference>
<evidence type="ECO:0000313" key="9">
    <source>
        <dbReference type="EMBL" id="MCZ4330934.1"/>
    </source>
</evidence>
<feature type="transmembrane region" description="Helical" evidence="7">
    <location>
        <begin position="81"/>
        <end position="100"/>
    </location>
</feature>
<reference evidence="9" key="1">
    <citation type="submission" date="2022-12" db="EMBL/GenBank/DDBJ databases">
        <title>Bacterial isolates from different developmental stages of Nematostella vectensis.</title>
        <authorList>
            <person name="Fraune S."/>
        </authorList>
    </citation>
    <scope>NUCLEOTIDE SEQUENCE</scope>
    <source>
        <strain evidence="9">G21619-S1</strain>
    </source>
</reference>
<dbReference type="EMBL" id="JAPWHE010000012">
    <property type="protein sequence ID" value="MCZ4330934.1"/>
    <property type="molecule type" value="Genomic_DNA"/>
</dbReference>
<organism evidence="9 10">
    <name type="scientific">Castellaniella denitrificans</name>
    <dbReference type="NCBI Taxonomy" id="56119"/>
    <lineage>
        <taxon>Bacteria</taxon>
        <taxon>Pseudomonadati</taxon>
        <taxon>Pseudomonadota</taxon>
        <taxon>Betaproteobacteria</taxon>
        <taxon>Burkholderiales</taxon>
        <taxon>Alcaligenaceae</taxon>
        <taxon>Castellaniella</taxon>
    </lineage>
</organism>
<feature type="transmembrane region" description="Helical" evidence="7">
    <location>
        <begin position="140"/>
        <end position="157"/>
    </location>
</feature>